<dbReference type="EMBL" id="LWMS01000031">
    <property type="protein sequence ID" value="PWL08033.1"/>
    <property type="molecule type" value="Genomic_DNA"/>
</dbReference>
<gene>
    <name evidence="2" type="ORF">ASJ82_08170</name>
    <name evidence="3" type="ORF">MSCUN_09640</name>
</gene>
<dbReference type="AlphaFoldDB" id="A0A2A2HDZ2"/>
<feature type="coiled-coil region" evidence="1">
    <location>
        <begin position="13"/>
        <end position="47"/>
    </location>
</feature>
<keyword evidence="4" id="KW-1185">Reference proteome</keyword>
<dbReference type="EMBL" id="LMVN01000011">
    <property type="protein sequence ID" value="PAV07642.1"/>
    <property type="molecule type" value="Genomic_DNA"/>
</dbReference>
<evidence type="ECO:0000313" key="4">
    <source>
        <dbReference type="Proteomes" id="UP000217528"/>
    </source>
</evidence>
<sequence>MLPTYEKIKLDQRVKAKGRYNLIRTEINNLEKKLMNLLKLLNHFLRVILHLLQMIQNNFILKKYQWW</sequence>
<evidence type="ECO:0000313" key="3">
    <source>
        <dbReference type="EMBL" id="PWL08033.1"/>
    </source>
</evidence>
<dbReference type="Proteomes" id="UP000246004">
    <property type="component" value="Unassembled WGS sequence"/>
</dbReference>
<protein>
    <submittedName>
        <fullName evidence="2">Uncharacterized protein</fullName>
    </submittedName>
</protein>
<evidence type="ECO:0000313" key="2">
    <source>
        <dbReference type="EMBL" id="PAV07642.1"/>
    </source>
</evidence>
<proteinExistence type="predicted"/>
<comment type="caution">
    <text evidence="2">The sequence shown here is derived from an EMBL/GenBank/DDBJ whole genome shotgun (WGS) entry which is preliminary data.</text>
</comment>
<accession>A0A2A2HDZ2</accession>
<name>A0A2A2HDZ2_9EURY</name>
<organism evidence="2 4">
    <name type="scientific">Methanosphaera cuniculi</name>
    <dbReference type="NCBI Taxonomy" id="1077256"/>
    <lineage>
        <taxon>Archaea</taxon>
        <taxon>Methanobacteriati</taxon>
        <taxon>Methanobacteriota</taxon>
        <taxon>Methanomada group</taxon>
        <taxon>Methanobacteria</taxon>
        <taxon>Methanobacteriales</taxon>
        <taxon>Methanobacteriaceae</taxon>
        <taxon>Methanosphaera</taxon>
    </lineage>
</organism>
<keyword evidence="1" id="KW-0175">Coiled coil</keyword>
<reference evidence="2 4" key="2">
    <citation type="journal article" date="2017" name="BMC Genomics">
        <title>Genomic analysis of methanogenic archaea reveals a shift towards energy conservation.</title>
        <authorList>
            <person name="Gilmore S.P."/>
            <person name="Henske J.K."/>
            <person name="Sexton J.A."/>
            <person name="Solomon K.V."/>
            <person name="Seppala S."/>
            <person name="Yoo J.I."/>
            <person name="Huyett L.M."/>
            <person name="Pressman A."/>
            <person name="Cogan J.Z."/>
            <person name="Kivenson V."/>
            <person name="Peng X."/>
            <person name="Tan Y."/>
            <person name="Valentine D.L."/>
            <person name="O'Malley M.A."/>
        </authorList>
    </citation>
    <scope>NUCLEOTIDE SEQUENCE [LARGE SCALE GENOMIC DNA]</scope>
    <source>
        <strain evidence="2 4">1R-7</strain>
    </source>
</reference>
<dbReference type="Proteomes" id="UP000217528">
    <property type="component" value="Unassembled WGS sequence"/>
</dbReference>
<reference evidence="3 5" key="1">
    <citation type="submission" date="2016-04" db="EMBL/GenBank/DDBJ databases">
        <title>Genome sequence of Methanosphaera cuniculi DSM 4103.</title>
        <authorList>
            <person name="Poehlein A."/>
            <person name="Seedorf H."/>
            <person name="Daniel R."/>
        </authorList>
    </citation>
    <scope>NUCLEOTIDE SEQUENCE [LARGE SCALE GENOMIC DNA]</scope>
    <source>
        <strain evidence="3 5">DSM 4103</strain>
    </source>
</reference>
<evidence type="ECO:0000313" key="5">
    <source>
        <dbReference type="Proteomes" id="UP000246004"/>
    </source>
</evidence>
<evidence type="ECO:0000256" key="1">
    <source>
        <dbReference type="SAM" id="Coils"/>
    </source>
</evidence>